<feature type="transmembrane region" description="Helical" evidence="9">
    <location>
        <begin position="280"/>
        <end position="304"/>
    </location>
</feature>
<dbReference type="PROSITE" id="PS51013">
    <property type="entry name" value="PANNEXIN"/>
    <property type="match status" value="1"/>
</dbReference>
<evidence type="ECO:0000313" key="10">
    <source>
        <dbReference type="EMBL" id="BAE78820.1"/>
    </source>
</evidence>
<organism evidence="10">
    <name type="scientific">Dugesia japonica</name>
    <name type="common">Planarian</name>
    <dbReference type="NCBI Taxonomy" id="6161"/>
    <lineage>
        <taxon>Eukaryota</taxon>
        <taxon>Metazoa</taxon>
        <taxon>Spiralia</taxon>
        <taxon>Lophotrochozoa</taxon>
        <taxon>Platyhelminthes</taxon>
        <taxon>Rhabditophora</taxon>
        <taxon>Seriata</taxon>
        <taxon>Tricladida</taxon>
        <taxon>Continenticola</taxon>
        <taxon>Geoplanoidea</taxon>
        <taxon>Dugesiidae</taxon>
        <taxon>Dugesia</taxon>
    </lineage>
</organism>
<feature type="transmembrane region" description="Helical" evidence="9">
    <location>
        <begin position="103"/>
        <end position="125"/>
    </location>
</feature>
<evidence type="ECO:0000256" key="4">
    <source>
        <dbReference type="ARBA" id="ARBA00022692"/>
    </source>
</evidence>
<gene>
    <name evidence="10" type="primary">inx13</name>
    <name evidence="9" type="synonym">inx</name>
</gene>
<evidence type="ECO:0000256" key="6">
    <source>
        <dbReference type="ARBA" id="ARBA00023065"/>
    </source>
</evidence>
<feature type="transmembrane region" description="Helical" evidence="9">
    <location>
        <begin position="191"/>
        <end position="217"/>
    </location>
</feature>
<dbReference type="PRINTS" id="PR01262">
    <property type="entry name" value="INNEXIN"/>
</dbReference>
<dbReference type="GO" id="GO:0005886">
    <property type="term" value="C:plasma membrane"/>
    <property type="evidence" value="ECO:0007669"/>
    <property type="project" value="UniProtKB-SubCell"/>
</dbReference>
<name>Q2L6M3_DUGJA</name>
<dbReference type="GO" id="GO:0034220">
    <property type="term" value="P:monoatomic ion transmembrane transport"/>
    <property type="evidence" value="ECO:0007669"/>
    <property type="project" value="UniProtKB-KW"/>
</dbReference>
<keyword evidence="8 9" id="KW-0407">Ion channel</keyword>
<dbReference type="AlphaFoldDB" id="Q2L6M3"/>
<keyword evidence="7 9" id="KW-0472">Membrane</keyword>
<keyword evidence="5 9" id="KW-1133">Transmembrane helix</keyword>
<keyword evidence="6 9" id="KW-0406">Ion transport</keyword>
<reference evidence="10" key="1">
    <citation type="submission" date="2004-08" db="EMBL/GenBank/DDBJ databases">
        <title>Expression analysis of innexin genes in the planarian regeneration.</title>
        <authorList>
            <person name="Nogi T."/>
            <person name="Levin M."/>
        </authorList>
    </citation>
    <scope>NUCLEOTIDE SEQUENCE</scope>
    <source>
        <strain evidence="10">GI</strain>
    </source>
</reference>
<evidence type="ECO:0000256" key="8">
    <source>
        <dbReference type="ARBA" id="ARBA00023303"/>
    </source>
</evidence>
<comment type="similarity">
    <text evidence="9">Belongs to the pannexin family.</text>
</comment>
<comment type="function">
    <text evidence="9">Structural component of the gap junctions.</text>
</comment>
<evidence type="ECO:0000256" key="3">
    <source>
        <dbReference type="ARBA" id="ARBA00022475"/>
    </source>
</evidence>
<dbReference type="GO" id="GO:0005921">
    <property type="term" value="C:gap junction"/>
    <property type="evidence" value="ECO:0007669"/>
    <property type="project" value="UniProtKB-UniRule"/>
</dbReference>
<comment type="subcellular location">
    <subcellularLocation>
        <location evidence="1 9">Cell membrane</location>
        <topology evidence="1 9">Multi-pass membrane protein</topology>
    </subcellularLocation>
</comment>
<evidence type="ECO:0000256" key="5">
    <source>
        <dbReference type="ARBA" id="ARBA00022989"/>
    </source>
</evidence>
<evidence type="ECO:0000256" key="1">
    <source>
        <dbReference type="ARBA" id="ARBA00004651"/>
    </source>
</evidence>
<proteinExistence type="evidence at transcript level"/>
<feature type="transmembrane region" description="Helical" evidence="9">
    <location>
        <begin position="28"/>
        <end position="46"/>
    </location>
</feature>
<protein>
    <recommendedName>
        <fullName evidence="9">Innexin</fullName>
    </recommendedName>
</protein>
<sequence>MNAGIFLRIFRFFKVPYGGADVDFVDQLNYQFTSGLLAVFVIVIGFRQYMGKPIQCWVPQEFTKAWEEFAENYCWVQNTFFLTPEENIPITELDHKKKKFISYYQWVAIVLSGQALMSWIPYLIWRLFSRKVIVLLNSAKEASIPDWSVRRKAVSYLVNALEEQSQINNQFYKRKGIVRRYFSEINPAYRITFIFIIVRILFVTNCFGQIVIMRIFIGSSDFMFGYNVFQDLLRNHQWQISSTFPRVTYCTVRVRKFGQLRPGSYSLQCVLPVNYFVEKVYVFLWFWFIILGVLTIISTLQWIANVCIPPWRVQFIRQYLKALKVISGPEEKDCNRFVNKKLGCDGIFLLHSVSKLSSDLIALDVAGHLWQNFKMAKSQGNEVDLNNLIQSIHRGPNVV</sequence>
<keyword evidence="2 9" id="KW-0813">Transport</keyword>
<dbReference type="PANTHER" id="PTHR11893:SF36">
    <property type="entry name" value="INNEXIN-5"/>
    <property type="match status" value="1"/>
</dbReference>
<evidence type="ECO:0000256" key="9">
    <source>
        <dbReference type="RuleBase" id="RU010713"/>
    </source>
</evidence>
<keyword evidence="3" id="KW-1003">Cell membrane</keyword>
<dbReference type="InterPro" id="IPR000990">
    <property type="entry name" value="Innexin"/>
</dbReference>
<evidence type="ECO:0000256" key="2">
    <source>
        <dbReference type="ARBA" id="ARBA00022448"/>
    </source>
</evidence>
<dbReference type="EMBL" id="AB189261">
    <property type="protein sequence ID" value="BAE78820.1"/>
    <property type="molecule type" value="mRNA"/>
</dbReference>
<dbReference type="PANTHER" id="PTHR11893">
    <property type="entry name" value="INNEXIN"/>
    <property type="match status" value="1"/>
</dbReference>
<accession>Q2L6M3</accession>
<keyword evidence="4 9" id="KW-0812">Transmembrane</keyword>
<evidence type="ECO:0000256" key="7">
    <source>
        <dbReference type="ARBA" id="ARBA00023136"/>
    </source>
</evidence>
<dbReference type="Pfam" id="PF00876">
    <property type="entry name" value="Innexin"/>
    <property type="match status" value="1"/>
</dbReference>
<dbReference type="GO" id="GO:0005243">
    <property type="term" value="F:gap junction channel activity"/>
    <property type="evidence" value="ECO:0007669"/>
    <property type="project" value="TreeGrafter"/>
</dbReference>